<dbReference type="CDD" id="cd14789">
    <property type="entry name" value="Tiki"/>
    <property type="match status" value="1"/>
</dbReference>
<dbReference type="Pfam" id="PF01963">
    <property type="entry name" value="TraB_PrgY_gumN"/>
    <property type="match status" value="1"/>
</dbReference>
<reference evidence="2" key="1">
    <citation type="submission" date="2016-10" db="EMBL/GenBank/DDBJ databases">
        <title>The High Quality Genome of Vibrio alginolyticus K01M1.</title>
        <authorList>
            <person name="Wendling C."/>
            <person name="Chibani C.M."/>
            <person name="Hertel R."/>
            <person name="Sproer C."/>
            <person name="Bunk B."/>
            <person name="Overmann J."/>
            <person name="Roth O."/>
            <person name="Liesegang H."/>
        </authorList>
    </citation>
    <scope>NUCLEOTIDE SEQUENCE</scope>
    <source>
        <strain evidence="2">K05K4</strain>
    </source>
</reference>
<keyword evidence="1" id="KW-0732">Signal</keyword>
<dbReference type="EMBL" id="CP017902">
    <property type="protein sequence ID" value="ARP17623.1"/>
    <property type="molecule type" value="Genomic_DNA"/>
</dbReference>
<dbReference type="AlphaFoldDB" id="A0A1W6UYV6"/>
<feature type="chain" id="PRO_5011401095" evidence="1">
    <location>
        <begin position="23"/>
        <end position="290"/>
    </location>
</feature>
<accession>A0A1W6UYV6</accession>
<dbReference type="InterPro" id="IPR047111">
    <property type="entry name" value="YbaP-like"/>
</dbReference>
<name>A0A1W6UYV6_VIBAL</name>
<dbReference type="PANTHER" id="PTHR40590:SF1">
    <property type="entry name" value="CYTOPLASMIC PROTEIN"/>
    <property type="match status" value="1"/>
</dbReference>
<sequence>MLRLLTLISSLLVTLTPFSSYAEPQHWLAKKGETELMIIGSVHVGDKTMYPLPRTVIQHLSQSAGLIIEADVRNSEGLVYPQTTILSKDVLDRAQRRHLIEIAQDLGLPETQLLNSPPWMAAFTIQLALVNKLGYVSDKGVDMHLIGLADKKQIPVIPLESVQFQIDLIAGQSEGGKEILLSSIEEYDGGEELVQCLIESWKSGDGSMLVEASLTDHTTEEFNQAFLYERNRDWAKKLDTGSVLPQQSGRYTVVVGGLHLVGKDNLIELLKNRGFNIKPLGKTRQANCDI</sequence>
<feature type="signal peptide" evidence="1">
    <location>
        <begin position="1"/>
        <end position="22"/>
    </location>
</feature>
<evidence type="ECO:0000256" key="1">
    <source>
        <dbReference type="SAM" id="SignalP"/>
    </source>
</evidence>
<evidence type="ECO:0000313" key="2">
    <source>
        <dbReference type="EMBL" id="ARP17623.1"/>
    </source>
</evidence>
<protein>
    <submittedName>
        <fullName evidence="2">TraB family protein</fullName>
    </submittedName>
</protein>
<dbReference type="InterPro" id="IPR002816">
    <property type="entry name" value="TraB/PrgY/GumN_fam"/>
</dbReference>
<gene>
    <name evidence="2" type="ORF">K05K4_07740</name>
</gene>
<proteinExistence type="predicted"/>
<dbReference type="PANTHER" id="PTHR40590">
    <property type="entry name" value="CYTOPLASMIC PROTEIN-RELATED"/>
    <property type="match status" value="1"/>
</dbReference>
<organism evidence="2">
    <name type="scientific">Vibrio alginolyticus</name>
    <dbReference type="NCBI Taxonomy" id="663"/>
    <lineage>
        <taxon>Bacteria</taxon>
        <taxon>Pseudomonadati</taxon>
        <taxon>Pseudomonadota</taxon>
        <taxon>Gammaproteobacteria</taxon>
        <taxon>Vibrionales</taxon>
        <taxon>Vibrionaceae</taxon>
        <taxon>Vibrio</taxon>
    </lineage>
</organism>
<dbReference type="RefSeq" id="WP_025768953.1">
    <property type="nucleotide sequence ID" value="NZ_CP017889.1"/>
</dbReference>